<reference evidence="8" key="2">
    <citation type="submission" date="2023-01" db="EMBL/GenBank/DDBJ databases">
        <authorList>
            <person name="Petersen C."/>
        </authorList>
    </citation>
    <scope>NUCLEOTIDE SEQUENCE</scope>
    <source>
        <strain evidence="8">IBT 12815</strain>
    </source>
</reference>
<reference evidence="8" key="1">
    <citation type="journal article" date="2023" name="IMA Fungus">
        <title>Comparative genomic study of the Penicillium genus elucidates a diverse pangenome and 15 lateral gene transfer events.</title>
        <authorList>
            <person name="Petersen C."/>
            <person name="Sorensen T."/>
            <person name="Nielsen M.R."/>
            <person name="Sondergaard T.E."/>
            <person name="Sorensen J.L."/>
            <person name="Fitzpatrick D.A."/>
            <person name="Frisvad J.C."/>
            <person name="Nielsen K.L."/>
        </authorList>
    </citation>
    <scope>NUCLEOTIDE SEQUENCE</scope>
    <source>
        <strain evidence="8">IBT 12815</strain>
    </source>
</reference>
<evidence type="ECO:0000256" key="6">
    <source>
        <dbReference type="ARBA" id="ARBA00023004"/>
    </source>
</evidence>
<evidence type="ECO:0000256" key="4">
    <source>
        <dbReference type="ARBA" id="ARBA00022964"/>
    </source>
</evidence>
<evidence type="ECO:0000313" key="9">
    <source>
        <dbReference type="Proteomes" id="UP001213799"/>
    </source>
</evidence>
<keyword evidence="3" id="KW-0479">Metal-binding</keyword>
<dbReference type="SUPFAM" id="SSF51197">
    <property type="entry name" value="Clavaminate synthase-like"/>
    <property type="match status" value="1"/>
</dbReference>
<comment type="cofactor">
    <cofactor evidence="1">
        <name>Fe(2+)</name>
        <dbReference type="ChEBI" id="CHEBI:29033"/>
    </cofactor>
</comment>
<evidence type="ECO:0000256" key="3">
    <source>
        <dbReference type="ARBA" id="ARBA00022723"/>
    </source>
</evidence>
<protein>
    <recommendedName>
        <fullName evidence="7">TauD/TfdA-like domain-containing protein</fullName>
    </recommendedName>
</protein>
<dbReference type="RefSeq" id="XP_056748154.1">
    <property type="nucleotide sequence ID" value="XM_056902867.1"/>
</dbReference>
<comment type="caution">
    <text evidence="8">The sequence shown here is derived from an EMBL/GenBank/DDBJ whole genome shotgun (WGS) entry which is preliminary data.</text>
</comment>
<evidence type="ECO:0000256" key="2">
    <source>
        <dbReference type="ARBA" id="ARBA00005896"/>
    </source>
</evidence>
<feature type="domain" description="TauD/TfdA-like" evidence="7">
    <location>
        <begin position="49"/>
        <end position="307"/>
    </location>
</feature>
<dbReference type="Proteomes" id="UP001213799">
    <property type="component" value="Unassembled WGS sequence"/>
</dbReference>
<dbReference type="GO" id="GO:0005737">
    <property type="term" value="C:cytoplasm"/>
    <property type="evidence" value="ECO:0007669"/>
    <property type="project" value="TreeGrafter"/>
</dbReference>
<keyword evidence="6" id="KW-0408">Iron</keyword>
<accession>A0AAD6DN27</accession>
<dbReference type="PANTHER" id="PTHR30468:SF31">
    <property type="entry name" value="ALPHA-KETOGLUTARATE-DEPENDENT SULFONATE DIOXYGENASE-RELATED"/>
    <property type="match status" value="1"/>
</dbReference>
<gene>
    <name evidence="8" type="ORF">N7537_011813</name>
</gene>
<keyword evidence="9" id="KW-1185">Reference proteome</keyword>
<evidence type="ECO:0000256" key="1">
    <source>
        <dbReference type="ARBA" id="ARBA00001954"/>
    </source>
</evidence>
<dbReference type="GO" id="GO:0016706">
    <property type="term" value="F:2-oxoglutarate-dependent dioxygenase activity"/>
    <property type="evidence" value="ECO:0007669"/>
    <property type="project" value="TreeGrafter"/>
</dbReference>
<keyword evidence="4" id="KW-0223">Dioxygenase</keyword>
<evidence type="ECO:0000313" key="8">
    <source>
        <dbReference type="EMBL" id="KAJ5589135.1"/>
    </source>
</evidence>
<evidence type="ECO:0000256" key="5">
    <source>
        <dbReference type="ARBA" id="ARBA00023002"/>
    </source>
</evidence>
<dbReference type="InterPro" id="IPR042098">
    <property type="entry name" value="TauD-like_sf"/>
</dbReference>
<dbReference type="GeneID" id="81593109"/>
<dbReference type="Gene3D" id="3.60.130.10">
    <property type="entry name" value="Clavaminate synthase-like"/>
    <property type="match status" value="1"/>
</dbReference>
<proteinExistence type="inferred from homology"/>
<sequence length="325" mass="37008">MAFIHSGITETVLSFKPEIPLPTPLDITEDRGTYADPEKRRLLSKAAQVIPLTPYVGTELVGIQLDQLDVEQKDDLALLAAERGVVFLRDQKLDSDGQYEFIKHFGPVNQEPNQSDPRHVTIVGRDTDIRSYEGTNSGQFHSDLSFQPNPSSYTLLRMVRTPETGGDTIFVSQYALFSQLSKPYQKLLEGLHATHTSEHVFVNAINRGRSMKTLPGRWEHPLVRTHPVTKLKSLYYSPVYTTHIPELKAQESAHTLNFLREHLHEADDLSVRWHWTAGSVAFWDNRIVTHRPIPGGYEKSTREGKRCSVYGERPFYDPNSRTLEM</sequence>
<comment type="similarity">
    <text evidence="2">Belongs to the TfdA dioxygenase family.</text>
</comment>
<dbReference type="InterPro" id="IPR003819">
    <property type="entry name" value="TauD/TfdA-like"/>
</dbReference>
<name>A0AAD6DN27_9EURO</name>
<dbReference type="PANTHER" id="PTHR30468">
    <property type="entry name" value="ALPHA-KETOGLUTARATE-DEPENDENT SULFONATE DIOXYGENASE"/>
    <property type="match status" value="1"/>
</dbReference>
<dbReference type="AlphaFoldDB" id="A0AAD6DN27"/>
<dbReference type="GO" id="GO:0046872">
    <property type="term" value="F:metal ion binding"/>
    <property type="evidence" value="ECO:0007669"/>
    <property type="project" value="UniProtKB-KW"/>
</dbReference>
<dbReference type="InterPro" id="IPR051323">
    <property type="entry name" value="AtsK-like"/>
</dbReference>
<organism evidence="8 9">
    <name type="scientific">Penicillium hordei</name>
    <dbReference type="NCBI Taxonomy" id="40994"/>
    <lineage>
        <taxon>Eukaryota</taxon>
        <taxon>Fungi</taxon>
        <taxon>Dikarya</taxon>
        <taxon>Ascomycota</taxon>
        <taxon>Pezizomycotina</taxon>
        <taxon>Eurotiomycetes</taxon>
        <taxon>Eurotiomycetidae</taxon>
        <taxon>Eurotiales</taxon>
        <taxon>Aspergillaceae</taxon>
        <taxon>Penicillium</taxon>
    </lineage>
</organism>
<evidence type="ECO:0000259" key="7">
    <source>
        <dbReference type="Pfam" id="PF02668"/>
    </source>
</evidence>
<dbReference type="Pfam" id="PF02668">
    <property type="entry name" value="TauD"/>
    <property type="match status" value="1"/>
</dbReference>
<dbReference type="EMBL" id="JAQJAE010000006">
    <property type="protein sequence ID" value="KAJ5589135.1"/>
    <property type="molecule type" value="Genomic_DNA"/>
</dbReference>
<keyword evidence="5" id="KW-0560">Oxidoreductase</keyword>